<organism evidence="1 2">
    <name type="scientific">Gekko japonicus</name>
    <name type="common">Schlegel's Japanese gecko</name>
    <dbReference type="NCBI Taxonomy" id="146911"/>
    <lineage>
        <taxon>Eukaryota</taxon>
        <taxon>Metazoa</taxon>
        <taxon>Chordata</taxon>
        <taxon>Craniata</taxon>
        <taxon>Vertebrata</taxon>
        <taxon>Euteleostomi</taxon>
        <taxon>Lepidosauria</taxon>
        <taxon>Squamata</taxon>
        <taxon>Bifurcata</taxon>
        <taxon>Gekkota</taxon>
        <taxon>Gekkonidae</taxon>
        <taxon>Gekkoninae</taxon>
        <taxon>Gekko</taxon>
    </lineage>
</organism>
<name>A0ABM1L0T7_GEKJA</name>
<evidence type="ECO:0000313" key="2">
    <source>
        <dbReference type="RefSeq" id="XP_015279574.1"/>
    </source>
</evidence>
<evidence type="ECO:0000313" key="1">
    <source>
        <dbReference type="Proteomes" id="UP000694871"/>
    </source>
</evidence>
<sequence length="78" mass="9063">MDIDTFKKLRKDSILELTPSEVKGLLGKNLRDLKAQEDKPPVKDWRLRQKQSELKRLGFGVRGGRPEGYMNIKPRNNN</sequence>
<dbReference type="Proteomes" id="UP000694871">
    <property type="component" value="Unplaced"/>
</dbReference>
<gene>
    <name evidence="2" type="primary">LOC107121205</name>
</gene>
<dbReference type="RefSeq" id="XP_015279574.1">
    <property type="nucleotide sequence ID" value="XM_015424088.1"/>
</dbReference>
<keyword evidence="1" id="KW-1185">Reference proteome</keyword>
<reference evidence="2" key="1">
    <citation type="submission" date="2025-08" db="UniProtKB">
        <authorList>
            <consortium name="RefSeq"/>
        </authorList>
    </citation>
    <scope>IDENTIFICATION</scope>
</reference>
<proteinExistence type="predicted"/>
<dbReference type="GeneID" id="107121205"/>
<dbReference type="InterPro" id="IPR010335">
    <property type="entry name" value="Mesothelin"/>
</dbReference>
<accession>A0ABM1L0T7</accession>
<protein>
    <submittedName>
        <fullName evidence="2">Mesothelin-like</fullName>
    </submittedName>
</protein>
<dbReference type="Pfam" id="PF06060">
    <property type="entry name" value="Mesothelin"/>
    <property type="match status" value="1"/>
</dbReference>